<keyword evidence="1" id="KW-0378">Hydrolase</keyword>
<proteinExistence type="predicted"/>
<dbReference type="PANTHER" id="PTHR10340:SF27">
    <property type="entry name" value="ACL091CP"/>
    <property type="match status" value="1"/>
</dbReference>
<dbReference type="OrthoDB" id="282973at2759"/>
<keyword evidence="3" id="KW-0732">Signal</keyword>
<evidence type="ECO:0000313" key="4">
    <source>
        <dbReference type="EMBL" id="KIR45791.1"/>
    </source>
</evidence>
<accession>A0A0D0VE45</accession>
<dbReference type="AlphaFoldDB" id="A0A0D0VE45"/>
<gene>
    <name evidence="4" type="ORF">I312_04759</name>
</gene>
<evidence type="ECO:0000256" key="1">
    <source>
        <dbReference type="ARBA" id="ARBA00022801"/>
    </source>
</evidence>
<organism evidence="4">
    <name type="scientific">Cryptococcus bacillisporus CA1280</name>
    <dbReference type="NCBI Taxonomy" id="1296109"/>
    <lineage>
        <taxon>Eukaryota</taxon>
        <taxon>Fungi</taxon>
        <taxon>Dikarya</taxon>
        <taxon>Basidiomycota</taxon>
        <taxon>Agaricomycotina</taxon>
        <taxon>Tremellomycetes</taxon>
        <taxon>Tremellales</taxon>
        <taxon>Cryptococcaceae</taxon>
        <taxon>Cryptococcus</taxon>
        <taxon>Cryptococcus gattii species complex</taxon>
    </lineage>
</organism>
<evidence type="ECO:0000256" key="3">
    <source>
        <dbReference type="SAM" id="SignalP"/>
    </source>
</evidence>
<reference evidence="4" key="1">
    <citation type="submission" date="2015-01" db="EMBL/GenBank/DDBJ databases">
        <title>The Genome Sequence of Cryptococcus gattii CA1280.</title>
        <authorList>
            <consortium name="The Broad Institute Genomics Platform"/>
            <person name="Cuomo C."/>
            <person name="Litvintseva A."/>
            <person name="Chen Y."/>
            <person name="Heitman J."/>
            <person name="Sun S."/>
            <person name="Springer D."/>
            <person name="Dromer F."/>
            <person name="Young S."/>
            <person name="Zeng Q."/>
            <person name="Gargeya S."/>
            <person name="Abouelleil A."/>
            <person name="Alvarado L."/>
            <person name="Chapman S.B."/>
            <person name="Gainer-Dewar J."/>
            <person name="Goldberg J."/>
            <person name="Griggs A."/>
            <person name="Gujja S."/>
            <person name="Hansen M."/>
            <person name="Howarth C."/>
            <person name="Imamovic A."/>
            <person name="Larimer J."/>
            <person name="Murphy C."/>
            <person name="Naylor J."/>
            <person name="Pearson M."/>
            <person name="Priest M."/>
            <person name="Roberts A."/>
            <person name="Saif S."/>
            <person name="Shea T."/>
            <person name="Sykes S."/>
            <person name="Wortman J."/>
            <person name="Nusbaum C."/>
            <person name="Birren B."/>
        </authorList>
    </citation>
    <scope>NUCLEOTIDE SEQUENCE [LARGE SCALE GENOMIC DNA]</scope>
    <source>
        <strain evidence="4">CA1280</strain>
    </source>
</reference>
<sequence>MSKLAVLAAVLGLVRSTTAEQITLGPTAYTASGAFPTSFFSEYYNDPTQTMSQVQPKISDSVLNKTYLPGLTGPNTIPTNDTADPLYYPPIRLHGSAASNLYQNVTDQIKNIVAGDTSSNCSKCINSLTVASSLAKEAPELVPHLLVSLCNYYGFASEAGCNVYTAKAQGPFYAQVLEYAVSGYDGQYLCQNFINKSECKRPPLDFWTKPKPINAKPPVPKGTDRIKVLHMSDFHIDPRHATGSEGNCTSGLCCRRGNPVESLNSNYTASVPVPRYGYFLCDTPGALGAAAVEAIPVLTGTDENDAFNMTIFTGDMVSHDPYYELSRDYIEYTETTLYNLWKQTLNPTSPLYAAIGNHDSYQQAFDPPLPFPINLGNNRVGTMSILQDCGKARDGLMGKLLKRLRPTMALTLFNMRQTSRSLPSTLISGTAPTSLLTSTLLILITLASSNF</sequence>
<dbReference type="SUPFAM" id="SSF56300">
    <property type="entry name" value="Metallo-dependent phosphatases"/>
    <property type="match status" value="1"/>
</dbReference>
<dbReference type="GO" id="GO:0008081">
    <property type="term" value="F:phosphoric diester hydrolase activity"/>
    <property type="evidence" value="ECO:0007669"/>
    <property type="project" value="TreeGrafter"/>
</dbReference>
<keyword evidence="2" id="KW-0325">Glycoprotein</keyword>
<dbReference type="HOGENOM" id="CLU_606927_0_0_1"/>
<name>A0A0D0VE45_CRYGA</name>
<dbReference type="InterPro" id="IPR029052">
    <property type="entry name" value="Metallo-depent_PP-like"/>
</dbReference>
<dbReference type="EMBL" id="KN847986">
    <property type="protein sequence ID" value="KIR45791.1"/>
    <property type="molecule type" value="Genomic_DNA"/>
</dbReference>
<evidence type="ECO:0000256" key="2">
    <source>
        <dbReference type="ARBA" id="ARBA00023180"/>
    </source>
</evidence>
<feature type="chain" id="PRO_5002223450" evidence="3">
    <location>
        <begin position="20"/>
        <end position="451"/>
    </location>
</feature>
<feature type="signal peptide" evidence="3">
    <location>
        <begin position="1"/>
        <end position="19"/>
    </location>
</feature>
<dbReference type="PANTHER" id="PTHR10340">
    <property type="entry name" value="SPHINGOMYELIN PHOSPHODIESTERASE"/>
    <property type="match status" value="1"/>
</dbReference>
<protein>
    <submittedName>
        <fullName evidence="4">Ser/Thr protein phosphatase</fullName>
    </submittedName>
</protein>
<dbReference type="GO" id="GO:0005615">
    <property type="term" value="C:extracellular space"/>
    <property type="evidence" value="ECO:0007669"/>
    <property type="project" value="TreeGrafter"/>
</dbReference>